<evidence type="ECO:0000313" key="2">
    <source>
        <dbReference type="Proteomes" id="UP000663981"/>
    </source>
</evidence>
<reference evidence="1 2" key="1">
    <citation type="submission" date="2021-03" db="EMBL/GenBank/DDBJ databases">
        <title>Whole genome sequence of Metabacillus bambusae BG109.</title>
        <authorList>
            <person name="Jeong J.W."/>
        </authorList>
    </citation>
    <scope>NUCLEOTIDE SEQUENCE [LARGE SCALE GENOMIC DNA]</scope>
    <source>
        <strain evidence="1 2">BG109</strain>
    </source>
</reference>
<proteinExistence type="predicted"/>
<dbReference type="EMBL" id="JAGDEL010000004">
    <property type="protein sequence ID" value="MBO1511541.1"/>
    <property type="molecule type" value="Genomic_DNA"/>
</dbReference>
<organism evidence="1 2">
    <name type="scientific">Metabacillus bambusae</name>
    <dbReference type="NCBI Taxonomy" id="2795218"/>
    <lineage>
        <taxon>Bacteria</taxon>
        <taxon>Bacillati</taxon>
        <taxon>Bacillota</taxon>
        <taxon>Bacilli</taxon>
        <taxon>Bacillales</taxon>
        <taxon>Bacillaceae</taxon>
        <taxon>Metabacillus</taxon>
    </lineage>
</organism>
<accession>A0ABS3N0D7</accession>
<keyword evidence="2" id="KW-1185">Reference proteome</keyword>
<evidence type="ECO:0000313" key="1">
    <source>
        <dbReference type="EMBL" id="MBO1511541.1"/>
    </source>
</evidence>
<name>A0ABS3N0D7_9BACI</name>
<evidence type="ECO:0008006" key="3">
    <source>
        <dbReference type="Google" id="ProtNLM"/>
    </source>
</evidence>
<gene>
    <name evidence="1" type="ORF">I7822_07655</name>
</gene>
<sequence>MGEGLYLVFETDYLFEGEVFTFVCDTMVPAEKNDNPTDEAILDEVKETQAPIFERNGLTVVDTRMIRLSELEYRRYTKKGLLPS</sequence>
<dbReference type="RefSeq" id="WP_207976632.1">
    <property type="nucleotide sequence ID" value="NZ_JAGDEL010000004.1"/>
</dbReference>
<protein>
    <recommendedName>
        <fullName evidence="3">DUF3906 domain-containing protein</fullName>
    </recommendedName>
</protein>
<comment type="caution">
    <text evidence="1">The sequence shown here is derived from an EMBL/GenBank/DDBJ whole genome shotgun (WGS) entry which is preliminary data.</text>
</comment>
<dbReference type="Proteomes" id="UP000663981">
    <property type="component" value="Unassembled WGS sequence"/>
</dbReference>